<reference evidence="1 2" key="1">
    <citation type="submission" date="2016-10" db="EMBL/GenBank/DDBJ databases">
        <authorList>
            <person name="de Groot N.N."/>
        </authorList>
    </citation>
    <scope>NUCLEOTIDE SEQUENCE [LARGE SCALE GENOMIC DNA]</scope>
    <source>
        <strain>GEY</strain>
        <strain evidence="2">DSM 9560</strain>
    </source>
</reference>
<name>A0A1I2ECY4_9BACT</name>
<evidence type="ECO:0000313" key="1">
    <source>
        <dbReference type="EMBL" id="SFE90100.1"/>
    </source>
</evidence>
<dbReference type="Proteomes" id="UP000199513">
    <property type="component" value="Unassembled WGS sequence"/>
</dbReference>
<gene>
    <name evidence="1" type="ORF">SAMN04488541_100996</name>
</gene>
<accession>A0A1I2ECY4</accession>
<sequence length="41" mass="4944">MNLSKSHKVYKKTLTYSSTVVWKIGTTVKEWFFLEYQLNPF</sequence>
<protein>
    <submittedName>
        <fullName evidence="1">Uncharacterized protein</fullName>
    </submittedName>
</protein>
<organism evidence="1 2">
    <name type="scientific">Thermoflexibacter ruber</name>
    <dbReference type="NCBI Taxonomy" id="1003"/>
    <lineage>
        <taxon>Bacteria</taxon>
        <taxon>Pseudomonadati</taxon>
        <taxon>Bacteroidota</taxon>
        <taxon>Cytophagia</taxon>
        <taxon>Cytophagales</taxon>
        <taxon>Thermoflexibacteraceae</taxon>
        <taxon>Thermoflexibacter</taxon>
    </lineage>
</organism>
<dbReference type="AlphaFoldDB" id="A0A1I2ECY4"/>
<proteinExistence type="predicted"/>
<dbReference type="EMBL" id="FONY01000009">
    <property type="protein sequence ID" value="SFE90100.1"/>
    <property type="molecule type" value="Genomic_DNA"/>
</dbReference>
<keyword evidence="2" id="KW-1185">Reference proteome</keyword>
<evidence type="ECO:0000313" key="2">
    <source>
        <dbReference type="Proteomes" id="UP000199513"/>
    </source>
</evidence>